<feature type="region of interest" description="Disordered" evidence="1">
    <location>
        <begin position="179"/>
        <end position="227"/>
    </location>
</feature>
<protein>
    <submittedName>
        <fullName evidence="2">Uncharacterized protein</fullName>
    </submittedName>
</protein>
<name>A0A0D2CIM4_9EURO</name>
<evidence type="ECO:0000313" key="2">
    <source>
        <dbReference type="EMBL" id="KIW65041.1"/>
    </source>
</evidence>
<proteinExistence type="predicted"/>
<dbReference type="AlphaFoldDB" id="A0A0D2CIM4"/>
<dbReference type="STRING" id="5601.A0A0D2CIM4"/>
<accession>A0A0D2CIM4</accession>
<gene>
    <name evidence="2" type="ORF">PV04_07328</name>
</gene>
<organism evidence="2 3">
    <name type="scientific">Phialophora macrospora</name>
    <dbReference type="NCBI Taxonomy" id="1851006"/>
    <lineage>
        <taxon>Eukaryota</taxon>
        <taxon>Fungi</taxon>
        <taxon>Dikarya</taxon>
        <taxon>Ascomycota</taxon>
        <taxon>Pezizomycotina</taxon>
        <taxon>Eurotiomycetes</taxon>
        <taxon>Chaetothyriomycetidae</taxon>
        <taxon>Chaetothyriales</taxon>
        <taxon>Herpotrichiellaceae</taxon>
        <taxon>Phialophora</taxon>
    </lineage>
</organism>
<dbReference type="EMBL" id="KN846960">
    <property type="protein sequence ID" value="KIW65041.1"/>
    <property type="molecule type" value="Genomic_DNA"/>
</dbReference>
<sequence length="374" mass="41731">MVELVPAPDPISLLPPLLACLPASFASPRPPPALLPLLSPILRQRLQIHTSGASRESWASLLCWDATKGERLKDKIEEAVFEPHPASGEIEVGDTHQLKYKRFDEETLRAQIPLVDWPFTAIYLWCTGGEEGNGWKLAELLPFDETLQKDSSWSDSVLEANESANERLVNEALREADEAAMGRNQRNLSVPPADEDDYWAMYDHTPGRTPARKESAQPQLGGPSEEDYYARYGSVQPAMDNHDPDEHVEDSSEPRLNGHALQHMLSQHSQPQKELDPPAYQGSLAIDAHQVDERVVEVTHPLPSSPSSRGSDAVARLEEHAERFGTSEIGIKQHISTSMKSMYRLARSAGIARDEFERIVNRELETLSLLDLDD</sequence>
<evidence type="ECO:0000256" key="1">
    <source>
        <dbReference type="SAM" id="MobiDB-lite"/>
    </source>
</evidence>
<dbReference type="HOGENOM" id="CLU_038616_0_0_1"/>
<evidence type="ECO:0000313" key="3">
    <source>
        <dbReference type="Proteomes" id="UP000054266"/>
    </source>
</evidence>
<dbReference type="Proteomes" id="UP000054266">
    <property type="component" value="Unassembled WGS sequence"/>
</dbReference>
<keyword evidence="3" id="KW-1185">Reference proteome</keyword>
<reference evidence="2 3" key="1">
    <citation type="submission" date="2015-01" db="EMBL/GenBank/DDBJ databases">
        <title>The Genome Sequence of Capronia semiimmersa CBS27337.</title>
        <authorList>
            <consortium name="The Broad Institute Genomics Platform"/>
            <person name="Cuomo C."/>
            <person name="de Hoog S."/>
            <person name="Gorbushina A."/>
            <person name="Stielow B."/>
            <person name="Teixiera M."/>
            <person name="Abouelleil A."/>
            <person name="Chapman S.B."/>
            <person name="Priest M."/>
            <person name="Young S.K."/>
            <person name="Wortman J."/>
            <person name="Nusbaum C."/>
            <person name="Birren B."/>
        </authorList>
    </citation>
    <scope>NUCLEOTIDE SEQUENCE [LARGE SCALE GENOMIC DNA]</scope>
    <source>
        <strain evidence="2 3">CBS 27337</strain>
    </source>
</reference>